<keyword evidence="2" id="KW-0472">Membrane</keyword>
<feature type="compositionally biased region" description="Polar residues" evidence="1">
    <location>
        <begin position="123"/>
        <end position="133"/>
    </location>
</feature>
<feature type="compositionally biased region" description="Basic and acidic residues" evidence="1">
    <location>
        <begin position="112"/>
        <end position="122"/>
    </location>
</feature>
<evidence type="ECO:0000313" key="4">
    <source>
        <dbReference type="EMBL" id="BAT80090.1"/>
    </source>
</evidence>
<dbReference type="InterPro" id="IPR025520">
    <property type="entry name" value="DUF4408"/>
</dbReference>
<evidence type="ECO:0000313" key="5">
    <source>
        <dbReference type="Proteomes" id="UP000291084"/>
    </source>
</evidence>
<dbReference type="AlphaFoldDB" id="A0A0S3RHP1"/>
<keyword evidence="5" id="KW-1185">Reference proteome</keyword>
<dbReference type="Pfam" id="PF14364">
    <property type="entry name" value="DUF4408"/>
    <property type="match status" value="1"/>
</dbReference>
<evidence type="ECO:0000259" key="3">
    <source>
        <dbReference type="Pfam" id="PF14364"/>
    </source>
</evidence>
<sequence length="271" mass="31359">MSETAARDFSVYGAMASWFTPSYLFIFINLVIGTIAITSRFTTTPKRQRQHQHQHQHQLIRSPSLLDRFTSFNLRYRKHETTATLTPHNVVVESVQILDSPRPVQIGSFDTTETREGDEVKSDNSPQLDRVPSSSLMNRIRSFSFRRTESERSEPVQNSESGMNLVRTPSLLEHVRRFSLDLGKVQKESCDSVEQQLSRAPSFLQRLKSLTFDRSESEAEVRDGGEFVEEREEEEGVDAKADDFINRFRQQLRLQRLDSILRCRDMLTRNS</sequence>
<gene>
    <name evidence="4" type="primary">Vigan.02G305500</name>
    <name evidence="4" type="ORF">VIGAN_02305500</name>
</gene>
<evidence type="ECO:0000256" key="1">
    <source>
        <dbReference type="SAM" id="MobiDB-lite"/>
    </source>
</evidence>
<proteinExistence type="predicted"/>
<dbReference type="InterPro" id="IPR008480">
    <property type="entry name" value="DUF761_pln"/>
</dbReference>
<dbReference type="Proteomes" id="UP000291084">
    <property type="component" value="Chromosome 2"/>
</dbReference>
<feature type="region of interest" description="Disordered" evidence="1">
    <location>
        <begin position="104"/>
        <end position="133"/>
    </location>
</feature>
<dbReference type="PANTHER" id="PTHR33098:SF57">
    <property type="entry name" value="DUF4408 DOMAIN PROTEIN"/>
    <property type="match status" value="1"/>
</dbReference>
<dbReference type="OrthoDB" id="1685070at2759"/>
<reference evidence="4 5" key="1">
    <citation type="journal article" date="2015" name="Sci. Rep.">
        <title>The power of single molecule real-time sequencing technology in the de novo assembly of a eukaryotic genome.</title>
        <authorList>
            <person name="Sakai H."/>
            <person name="Naito K."/>
            <person name="Ogiso-Tanaka E."/>
            <person name="Takahashi Y."/>
            <person name="Iseki K."/>
            <person name="Muto C."/>
            <person name="Satou K."/>
            <person name="Teruya K."/>
            <person name="Shiroma A."/>
            <person name="Shimoji M."/>
            <person name="Hirano T."/>
            <person name="Itoh T."/>
            <person name="Kaga A."/>
            <person name="Tomooka N."/>
        </authorList>
    </citation>
    <scope>NUCLEOTIDE SEQUENCE [LARGE SCALE GENOMIC DNA]</scope>
    <source>
        <strain evidence="5">cv. Shumari</strain>
    </source>
</reference>
<keyword evidence="2" id="KW-1133">Transmembrane helix</keyword>
<dbReference type="Pfam" id="PF05553">
    <property type="entry name" value="DUF761"/>
    <property type="match status" value="1"/>
</dbReference>
<name>A0A0S3RHP1_PHAAN</name>
<protein>
    <recommendedName>
        <fullName evidence="3">DUF4408 domain-containing protein</fullName>
    </recommendedName>
</protein>
<feature type="transmembrane region" description="Helical" evidence="2">
    <location>
        <begin position="20"/>
        <end position="41"/>
    </location>
</feature>
<evidence type="ECO:0000256" key="2">
    <source>
        <dbReference type="SAM" id="Phobius"/>
    </source>
</evidence>
<dbReference type="PANTHER" id="PTHR33098">
    <property type="entry name" value="COTTON FIBER (DUF761)"/>
    <property type="match status" value="1"/>
</dbReference>
<dbReference type="EMBL" id="AP015035">
    <property type="protein sequence ID" value="BAT80090.1"/>
    <property type="molecule type" value="Genomic_DNA"/>
</dbReference>
<organism evidence="4 5">
    <name type="scientific">Vigna angularis var. angularis</name>
    <dbReference type="NCBI Taxonomy" id="157739"/>
    <lineage>
        <taxon>Eukaryota</taxon>
        <taxon>Viridiplantae</taxon>
        <taxon>Streptophyta</taxon>
        <taxon>Embryophyta</taxon>
        <taxon>Tracheophyta</taxon>
        <taxon>Spermatophyta</taxon>
        <taxon>Magnoliopsida</taxon>
        <taxon>eudicotyledons</taxon>
        <taxon>Gunneridae</taxon>
        <taxon>Pentapetalae</taxon>
        <taxon>rosids</taxon>
        <taxon>fabids</taxon>
        <taxon>Fabales</taxon>
        <taxon>Fabaceae</taxon>
        <taxon>Papilionoideae</taxon>
        <taxon>50 kb inversion clade</taxon>
        <taxon>NPAAA clade</taxon>
        <taxon>indigoferoid/millettioid clade</taxon>
        <taxon>Phaseoleae</taxon>
        <taxon>Vigna</taxon>
    </lineage>
</organism>
<keyword evidence="2" id="KW-0812">Transmembrane</keyword>
<accession>A0A0S3RHP1</accession>
<feature type="domain" description="DUF4408" evidence="3">
    <location>
        <begin position="10"/>
        <end position="41"/>
    </location>
</feature>